<feature type="region of interest" description="Disordered" evidence="1">
    <location>
        <begin position="63"/>
        <end position="111"/>
    </location>
</feature>
<dbReference type="Proteomes" id="UP001590951">
    <property type="component" value="Unassembled WGS sequence"/>
</dbReference>
<evidence type="ECO:0000313" key="2">
    <source>
        <dbReference type="EMBL" id="KAL2057905.1"/>
    </source>
</evidence>
<reference evidence="2 3" key="1">
    <citation type="submission" date="2024-09" db="EMBL/GenBank/DDBJ databases">
        <title>Rethinking Asexuality: The Enigmatic Case of Functional Sexual Genes in Lepraria (Stereocaulaceae).</title>
        <authorList>
            <person name="Doellman M."/>
            <person name="Sun Y."/>
            <person name="Barcenas-Pena A."/>
            <person name="Lumbsch H.T."/>
            <person name="Grewe F."/>
        </authorList>
    </citation>
    <scope>NUCLEOTIDE SEQUENCE [LARGE SCALE GENOMIC DNA]</scope>
    <source>
        <strain evidence="2 3">Grewe 0041</strain>
    </source>
</reference>
<feature type="compositionally biased region" description="Basic and acidic residues" evidence="1">
    <location>
        <begin position="82"/>
        <end position="100"/>
    </location>
</feature>
<protein>
    <submittedName>
        <fullName evidence="2">Uncharacterized protein</fullName>
    </submittedName>
</protein>
<evidence type="ECO:0000256" key="1">
    <source>
        <dbReference type="SAM" id="MobiDB-lite"/>
    </source>
</evidence>
<dbReference type="EMBL" id="JBHFEH010000003">
    <property type="protein sequence ID" value="KAL2057905.1"/>
    <property type="molecule type" value="Genomic_DNA"/>
</dbReference>
<organism evidence="2 3">
    <name type="scientific">Lepraria finkii</name>
    <dbReference type="NCBI Taxonomy" id="1340010"/>
    <lineage>
        <taxon>Eukaryota</taxon>
        <taxon>Fungi</taxon>
        <taxon>Dikarya</taxon>
        <taxon>Ascomycota</taxon>
        <taxon>Pezizomycotina</taxon>
        <taxon>Lecanoromycetes</taxon>
        <taxon>OSLEUM clade</taxon>
        <taxon>Lecanoromycetidae</taxon>
        <taxon>Lecanorales</taxon>
        <taxon>Lecanorineae</taxon>
        <taxon>Stereocaulaceae</taxon>
        <taxon>Lepraria</taxon>
    </lineage>
</organism>
<name>A0ABR4BJB5_9LECA</name>
<sequence>MALEELEAVTTNQVPGRPKEIRYVDLGRRPTASRTPAQEKTLVLSKAGKQRQQVRLAAAVAYSPSLSPPMKSSGRLPPGRPPLEKMNPRKQIEQSREHPPDIGNGQLMPAEMKNFNPDIIESFLGNASVSEDESDGKEEQLMLRETPFLQAVISDRINNDLASGSKW</sequence>
<accession>A0ABR4BJB5</accession>
<keyword evidence="3" id="KW-1185">Reference proteome</keyword>
<gene>
    <name evidence="2" type="ORF">ABVK25_001522</name>
</gene>
<feature type="region of interest" description="Disordered" evidence="1">
    <location>
        <begin position="20"/>
        <end position="39"/>
    </location>
</feature>
<evidence type="ECO:0000313" key="3">
    <source>
        <dbReference type="Proteomes" id="UP001590951"/>
    </source>
</evidence>
<comment type="caution">
    <text evidence="2">The sequence shown here is derived from an EMBL/GenBank/DDBJ whole genome shotgun (WGS) entry which is preliminary data.</text>
</comment>
<proteinExistence type="predicted"/>